<dbReference type="SUPFAM" id="SSF50978">
    <property type="entry name" value="WD40 repeat-like"/>
    <property type="match status" value="2"/>
</dbReference>
<reference evidence="6 7" key="2">
    <citation type="journal article" date="2018" name="Plant J.">
        <title>The Physcomitrella patens chromosome-scale assembly reveals moss genome structure and evolution.</title>
        <authorList>
            <person name="Lang D."/>
            <person name="Ullrich K.K."/>
            <person name="Murat F."/>
            <person name="Fuchs J."/>
            <person name="Jenkins J."/>
            <person name="Haas F.B."/>
            <person name="Piednoel M."/>
            <person name="Gundlach H."/>
            <person name="Van Bel M."/>
            <person name="Meyberg R."/>
            <person name="Vives C."/>
            <person name="Morata J."/>
            <person name="Symeonidi A."/>
            <person name="Hiss M."/>
            <person name="Muchero W."/>
            <person name="Kamisugi Y."/>
            <person name="Saleh O."/>
            <person name="Blanc G."/>
            <person name="Decker E.L."/>
            <person name="van Gessel N."/>
            <person name="Grimwood J."/>
            <person name="Hayes R.D."/>
            <person name="Graham S.W."/>
            <person name="Gunter L.E."/>
            <person name="McDaniel S.F."/>
            <person name="Hoernstein S.N.W."/>
            <person name="Larsson A."/>
            <person name="Li F.W."/>
            <person name="Perroud P.F."/>
            <person name="Phillips J."/>
            <person name="Ranjan P."/>
            <person name="Rokshar D.S."/>
            <person name="Rothfels C.J."/>
            <person name="Schneider L."/>
            <person name="Shu S."/>
            <person name="Stevenson D.W."/>
            <person name="Thummler F."/>
            <person name="Tillich M."/>
            <person name="Villarreal Aguilar J.C."/>
            <person name="Widiez T."/>
            <person name="Wong G.K."/>
            <person name="Wymore A."/>
            <person name="Zhang Y."/>
            <person name="Zimmer A.D."/>
            <person name="Quatrano R.S."/>
            <person name="Mayer K.F.X."/>
            <person name="Goodstein D."/>
            <person name="Casacuberta J.M."/>
            <person name="Vandepoele K."/>
            <person name="Reski R."/>
            <person name="Cuming A.C."/>
            <person name="Tuskan G.A."/>
            <person name="Maumus F."/>
            <person name="Salse J."/>
            <person name="Schmutz J."/>
            <person name="Rensing S.A."/>
        </authorList>
    </citation>
    <scope>NUCLEOTIDE SEQUENCE [LARGE SCALE GENOMIC DNA]</scope>
    <source>
        <strain evidence="6 7">cv. Gransden 2004</strain>
    </source>
</reference>
<evidence type="ECO:0000313" key="6">
    <source>
        <dbReference type="EnsemblPlants" id="Pp3c8_22270V3.2"/>
    </source>
</evidence>
<evidence type="ECO:0000256" key="2">
    <source>
        <dbReference type="ARBA" id="ARBA00022737"/>
    </source>
</evidence>
<dbReference type="CDD" id="cd00200">
    <property type="entry name" value="WD40"/>
    <property type="match status" value="1"/>
</dbReference>
<dbReference type="InParanoid" id="A0A7I4EGL1"/>
<name>A0A7I4EGL1_PHYPA</name>
<dbReference type="Gene3D" id="2.130.10.10">
    <property type="entry name" value="YVTN repeat-like/Quinoprotein amine dehydrogenase"/>
    <property type="match status" value="4"/>
</dbReference>
<feature type="compositionally biased region" description="Acidic residues" evidence="4">
    <location>
        <begin position="172"/>
        <end position="190"/>
    </location>
</feature>
<dbReference type="Proteomes" id="UP000006727">
    <property type="component" value="Chromosome 8"/>
</dbReference>
<feature type="repeat" description="WD" evidence="3">
    <location>
        <begin position="657"/>
        <end position="690"/>
    </location>
</feature>
<feature type="region of interest" description="Disordered" evidence="4">
    <location>
        <begin position="1"/>
        <end position="31"/>
    </location>
</feature>
<dbReference type="PROSITE" id="PS50294">
    <property type="entry name" value="WD_REPEATS_REGION"/>
    <property type="match status" value="2"/>
</dbReference>
<feature type="repeat" description="WD" evidence="3">
    <location>
        <begin position="565"/>
        <end position="606"/>
    </location>
</feature>
<feature type="region of interest" description="Disordered" evidence="4">
    <location>
        <begin position="171"/>
        <end position="192"/>
    </location>
</feature>
<dbReference type="EnsemblPlants" id="Pp3c8_22270V3.2">
    <property type="protein sequence ID" value="Pp3c8_22270V3.2"/>
    <property type="gene ID" value="Pp3c8_22270"/>
</dbReference>
<evidence type="ECO:0000259" key="5">
    <source>
        <dbReference type="PROSITE" id="PS50222"/>
    </source>
</evidence>
<dbReference type="PROSITE" id="PS50082">
    <property type="entry name" value="WD_REPEATS_2"/>
    <property type="match status" value="5"/>
</dbReference>
<dbReference type="SUPFAM" id="SSF47473">
    <property type="entry name" value="EF-hand"/>
    <property type="match status" value="1"/>
</dbReference>
<keyword evidence="2" id="KW-0677">Repeat</keyword>
<keyword evidence="1 3" id="KW-0853">WD repeat</keyword>
<dbReference type="PANTHER" id="PTHR44324:SF4">
    <property type="entry name" value="WD40 REPEAT DOMAIN 95"/>
    <property type="match status" value="1"/>
</dbReference>
<reference evidence="6 7" key="1">
    <citation type="journal article" date="2008" name="Science">
        <title>The Physcomitrella genome reveals evolutionary insights into the conquest of land by plants.</title>
        <authorList>
            <person name="Rensing S."/>
            <person name="Lang D."/>
            <person name="Zimmer A."/>
            <person name="Terry A."/>
            <person name="Salamov A."/>
            <person name="Shapiro H."/>
            <person name="Nishiyama T."/>
            <person name="Perroud P.-F."/>
            <person name="Lindquist E."/>
            <person name="Kamisugi Y."/>
            <person name="Tanahashi T."/>
            <person name="Sakakibara K."/>
            <person name="Fujita T."/>
            <person name="Oishi K."/>
            <person name="Shin-I T."/>
            <person name="Kuroki Y."/>
            <person name="Toyoda A."/>
            <person name="Suzuki Y."/>
            <person name="Hashimoto A."/>
            <person name="Yamaguchi K."/>
            <person name="Sugano A."/>
            <person name="Kohara Y."/>
            <person name="Fujiyama A."/>
            <person name="Anterola A."/>
            <person name="Aoki S."/>
            <person name="Ashton N."/>
            <person name="Barbazuk W.B."/>
            <person name="Barker E."/>
            <person name="Bennetzen J."/>
            <person name="Bezanilla M."/>
            <person name="Blankenship R."/>
            <person name="Cho S.H."/>
            <person name="Dutcher S."/>
            <person name="Estelle M."/>
            <person name="Fawcett J.A."/>
            <person name="Gundlach H."/>
            <person name="Hanada K."/>
            <person name="Heyl A."/>
            <person name="Hicks K.A."/>
            <person name="Hugh J."/>
            <person name="Lohr M."/>
            <person name="Mayer K."/>
            <person name="Melkozernov A."/>
            <person name="Murata T."/>
            <person name="Nelson D."/>
            <person name="Pils B."/>
            <person name="Prigge M."/>
            <person name="Reiss B."/>
            <person name="Renner T."/>
            <person name="Rombauts S."/>
            <person name="Rushton P."/>
            <person name="Sanderfoot A."/>
            <person name="Schween G."/>
            <person name="Shiu S.-H."/>
            <person name="Stueber K."/>
            <person name="Theodoulou F.L."/>
            <person name="Tu H."/>
            <person name="Van de Peer Y."/>
            <person name="Verrier P.J."/>
            <person name="Waters E."/>
            <person name="Wood A."/>
            <person name="Yang L."/>
            <person name="Cove D."/>
            <person name="Cuming A."/>
            <person name="Hasebe M."/>
            <person name="Lucas S."/>
            <person name="Mishler D.B."/>
            <person name="Reski R."/>
            <person name="Grigoriev I."/>
            <person name="Quatrano R.S."/>
            <person name="Boore J.L."/>
        </authorList>
    </citation>
    <scope>NUCLEOTIDE SEQUENCE [LARGE SCALE GENOMIC DNA]</scope>
    <source>
        <strain evidence="6 7">cv. Gransden 2004</strain>
    </source>
</reference>
<dbReference type="GO" id="GO:0005509">
    <property type="term" value="F:calcium ion binding"/>
    <property type="evidence" value="ECO:0007669"/>
    <property type="project" value="InterPro"/>
</dbReference>
<evidence type="ECO:0000256" key="4">
    <source>
        <dbReference type="SAM" id="MobiDB-lite"/>
    </source>
</evidence>
<dbReference type="InterPro" id="IPR001680">
    <property type="entry name" value="WD40_rpt"/>
</dbReference>
<dbReference type="SMART" id="SM00320">
    <property type="entry name" value="WD40"/>
    <property type="match status" value="12"/>
</dbReference>
<organism evidence="6 7">
    <name type="scientific">Physcomitrium patens</name>
    <name type="common">Spreading-leaved earth moss</name>
    <name type="synonym">Physcomitrella patens</name>
    <dbReference type="NCBI Taxonomy" id="3218"/>
    <lineage>
        <taxon>Eukaryota</taxon>
        <taxon>Viridiplantae</taxon>
        <taxon>Streptophyta</taxon>
        <taxon>Embryophyta</taxon>
        <taxon>Bryophyta</taxon>
        <taxon>Bryophytina</taxon>
        <taxon>Bryopsida</taxon>
        <taxon>Funariidae</taxon>
        <taxon>Funariales</taxon>
        <taxon>Funariaceae</taxon>
        <taxon>Physcomitrium</taxon>
    </lineage>
</organism>
<evidence type="ECO:0000313" key="7">
    <source>
        <dbReference type="Proteomes" id="UP000006727"/>
    </source>
</evidence>
<dbReference type="InterPro" id="IPR002048">
    <property type="entry name" value="EF_hand_dom"/>
</dbReference>
<proteinExistence type="predicted"/>
<dbReference type="InterPro" id="IPR051242">
    <property type="entry name" value="WD-EF-hand_domain"/>
</dbReference>
<dbReference type="InterPro" id="IPR011992">
    <property type="entry name" value="EF-hand-dom_pair"/>
</dbReference>
<dbReference type="InterPro" id="IPR015943">
    <property type="entry name" value="WD40/YVTN_repeat-like_dom_sf"/>
</dbReference>
<dbReference type="PROSITE" id="PS00678">
    <property type="entry name" value="WD_REPEATS_1"/>
    <property type="match status" value="2"/>
</dbReference>
<feature type="repeat" description="WD" evidence="3">
    <location>
        <begin position="521"/>
        <end position="562"/>
    </location>
</feature>
<reference evidence="6" key="3">
    <citation type="submission" date="2020-12" db="UniProtKB">
        <authorList>
            <consortium name="EnsemblPlants"/>
        </authorList>
    </citation>
    <scope>IDENTIFICATION</scope>
</reference>
<dbReference type="Gene3D" id="1.10.238.10">
    <property type="entry name" value="EF-hand"/>
    <property type="match status" value="1"/>
</dbReference>
<accession>A0A7I4EGL1</accession>
<feature type="compositionally biased region" description="Basic and acidic residues" evidence="4">
    <location>
        <begin position="1022"/>
        <end position="1037"/>
    </location>
</feature>
<dbReference type="PROSITE" id="PS50222">
    <property type="entry name" value="EF_HAND_2"/>
    <property type="match status" value="1"/>
</dbReference>
<evidence type="ECO:0000256" key="3">
    <source>
        <dbReference type="PROSITE-ProRule" id="PRU00221"/>
    </source>
</evidence>
<feature type="repeat" description="WD" evidence="3">
    <location>
        <begin position="803"/>
        <end position="835"/>
    </location>
</feature>
<dbReference type="Gramene" id="Pp3c8_22270V3.2">
    <property type="protein sequence ID" value="Pp3c8_22270V3.2"/>
    <property type="gene ID" value="Pp3c8_22270"/>
</dbReference>
<keyword evidence="7" id="KW-1185">Reference proteome</keyword>
<dbReference type="InterPro" id="IPR019775">
    <property type="entry name" value="WD40_repeat_CS"/>
</dbReference>
<dbReference type="InterPro" id="IPR036322">
    <property type="entry name" value="WD40_repeat_dom_sf"/>
</dbReference>
<protein>
    <recommendedName>
        <fullName evidence="5">EF-hand domain-containing protein</fullName>
    </recommendedName>
</protein>
<feature type="domain" description="EF-hand" evidence="5">
    <location>
        <begin position="108"/>
        <end position="143"/>
    </location>
</feature>
<evidence type="ECO:0000256" key="1">
    <source>
        <dbReference type="ARBA" id="ARBA00022574"/>
    </source>
</evidence>
<feature type="region of interest" description="Disordered" evidence="4">
    <location>
        <begin position="995"/>
        <end position="1037"/>
    </location>
</feature>
<dbReference type="PANTHER" id="PTHR44324">
    <property type="entry name" value="WD40 REPEAT DOMAIN 95"/>
    <property type="match status" value="1"/>
</dbReference>
<dbReference type="EMBL" id="ABEU02000008">
    <property type="status" value="NOT_ANNOTATED_CDS"/>
    <property type="molecule type" value="Genomic_DNA"/>
</dbReference>
<dbReference type="Pfam" id="PF00400">
    <property type="entry name" value="WD40"/>
    <property type="match status" value="5"/>
</dbReference>
<sequence length="1037" mass="117766">MEDKDGVRRSNKRSSWAHTYHKSPEDKVNETVGKIHIPLKEAALDPKSAMAGTPAVHPPDRKEMGMSAEALVELKKVFRDAEEDQGGVLDQETFLRTCLSIDTLTALMSEEQLKQLYMKIDANSKGEIGFDDFTSYLLLQQLAKENEPAAEHTTFVRVTTFGSKMYGRCDYEDSESAPSDEEERTADDELWFNPEPVKKEYNDKIGLPRNIIEKIMLLGSLNVYVSSSQEGMLKIWSADNLKPLRTITNGSGAWITDMVVMAQQPMAVFALDRRSVTFYDTGRMSFDCLGRITALENAPMCATWLRVAENDKLLFGDELGILHTYTFNDEWGGERPREVFGVSDKKLPPGMSENTPWMLHNDWMTSIKYLSHSNSLITTGMDSQLLMLDFEKRQIKWSGNEHANGIYACDYCRSYNFIVTCGLERYINIWNPFTAKTMGYLHGHEASVMDVQVNEIDNQIVSMSTDSQIKVWDMRSSRCLETIIENTQREPTRATIYYDSQKEVLLAGGDMLEMWHKRRAREARTAEIAAMIYNPLFRQVVVGEVDSLVMVWDLDTGEDIFTFSDTHRKSKITCMAFDHSLRRLLIGAQDGSLRFWNFNNGQVLKEFVGFGQGAEITCCLCMNVSRLNYVAAGGWNKKVCLWSDTVWVATENIEKNMRGHVDDVTCVCFCAPSTFVTGGCDSKVIVWKMDGVIMRILKPSDHEQTEHDYKVIRGIIFLKDLVRTIVVSVADGWLRFWRLQDGELVHELFADNNGGTGPIAADLKCTMLFSADAKGYVKVWDLTHCHFARKDIEPTKTPLLFDFRAHHEPIVSLCFVDNDNLILTCSKYGTVRLWNSVGARIGQFGQHSLWNVKFPTTWKTREPSYLIQPLIRQDPDGVFSTARTPVRTTNREFRLSITKATSSYTEEDETSESRDEAEILSKVQEEEKLKRLYEAKKKAVLDPGPPHLRLESWYTPLLNAYERQLAIKKLSPLLPLLPEGLSEIAKEKAHIVAAERSASPLSVTSTRSKKKKGRSTPAAPHSKHELPIDPDQRSLFQ</sequence>
<feature type="repeat" description="WD" evidence="3">
    <location>
        <begin position="441"/>
        <end position="482"/>
    </location>
</feature>
<gene>
    <name evidence="6" type="primary">LOC112286042</name>
</gene>
<dbReference type="AlphaFoldDB" id="A0A7I4EGL1"/>